<dbReference type="SMART" id="SM01170">
    <property type="entry name" value="DUF1944"/>
    <property type="match status" value="1"/>
</dbReference>
<dbReference type="GO" id="GO:0071391">
    <property type="term" value="P:cellular response to estrogen stimulus"/>
    <property type="evidence" value="ECO:0007669"/>
    <property type="project" value="TreeGrafter"/>
</dbReference>
<feature type="signal peptide" evidence="7">
    <location>
        <begin position="1"/>
        <end position="15"/>
    </location>
</feature>
<dbReference type="Ensembl" id="ENSMMOT00000011713.1">
    <property type="protein sequence ID" value="ENSMMOP00000011516.1"/>
    <property type="gene ID" value="ENSMMOG00000008863.1"/>
</dbReference>
<organism evidence="9 10">
    <name type="scientific">Mola mola</name>
    <name type="common">Ocean sunfish</name>
    <name type="synonym">Tetraodon mola</name>
    <dbReference type="NCBI Taxonomy" id="94237"/>
    <lineage>
        <taxon>Eukaryota</taxon>
        <taxon>Metazoa</taxon>
        <taxon>Chordata</taxon>
        <taxon>Craniata</taxon>
        <taxon>Vertebrata</taxon>
        <taxon>Euteleostomi</taxon>
        <taxon>Actinopterygii</taxon>
        <taxon>Neopterygii</taxon>
        <taxon>Teleostei</taxon>
        <taxon>Neoteleostei</taxon>
        <taxon>Acanthomorphata</taxon>
        <taxon>Eupercaria</taxon>
        <taxon>Tetraodontiformes</taxon>
        <taxon>Molidae</taxon>
        <taxon>Mola</taxon>
    </lineage>
</organism>
<dbReference type="GO" id="GO:0005319">
    <property type="term" value="F:lipid transporter activity"/>
    <property type="evidence" value="ECO:0007669"/>
    <property type="project" value="InterPro"/>
</dbReference>
<dbReference type="FunFam" id="2.20.50.20:FF:000005">
    <property type="entry name" value="Vitellogenin 3"/>
    <property type="match status" value="1"/>
</dbReference>
<evidence type="ECO:0000313" key="10">
    <source>
        <dbReference type="Proteomes" id="UP000261620"/>
    </source>
</evidence>
<keyword evidence="1" id="KW-0597">Phosphoprotein</keyword>
<dbReference type="Pfam" id="PF09172">
    <property type="entry name" value="Vit_open_b-sht"/>
    <property type="match status" value="1"/>
</dbReference>
<dbReference type="SUPFAM" id="SSF56968">
    <property type="entry name" value="Lipovitellin-phosvitin complex, beta-sheet shell regions"/>
    <property type="match status" value="3"/>
</dbReference>
<dbReference type="InterPro" id="IPR015816">
    <property type="entry name" value="Vitellinogen_b-sht_N"/>
</dbReference>
<name>A0A3Q3W578_MOLML</name>
<dbReference type="Gene3D" id="1.25.10.20">
    <property type="entry name" value="Vitellinogen, superhelical"/>
    <property type="match status" value="1"/>
</dbReference>
<dbReference type="InterPro" id="IPR001747">
    <property type="entry name" value="Vitellogenin_N"/>
</dbReference>
<comment type="caution">
    <text evidence="6">Lacks conserved residue(s) required for the propagation of feature annotation.</text>
</comment>
<evidence type="ECO:0000256" key="5">
    <source>
        <dbReference type="ARBA" id="ARBA00023180"/>
    </source>
</evidence>
<dbReference type="SUPFAM" id="SSF48431">
    <property type="entry name" value="Lipovitellin-phosvitin complex, superhelical domain"/>
    <property type="match status" value="1"/>
</dbReference>
<dbReference type="Pfam" id="PF09175">
    <property type="entry name" value="Vit_b-sht_shell"/>
    <property type="match status" value="1"/>
</dbReference>
<dbReference type="InterPro" id="IPR015258">
    <property type="entry name" value="Vitellinogen_b-sht_shell"/>
</dbReference>
<evidence type="ECO:0000256" key="2">
    <source>
        <dbReference type="ARBA" id="ARBA00022729"/>
    </source>
</evidence>
<dbReference type="InterPro" id="IPR015817">
    <property type="entry name" value="Vitellinogen_open_b-sht_sub1"/>
</dbReference>
<dbReference type="GO" id="GO:0032355">
    <property type="term" value="P:response to estradiol"/>
    <property type="evidence" value="ECO:0007669"/>
    <property type="project" value="TreeGrafter"/>
</dbReference>
<dbReference type="SMART" id="SM01169">
    <property type="entry name" value="DUF1943"/>
    <property type="match status" value="1"/>
</dbReference>
<dbReference type="InterPro" id="IPR015255">
    <property type="entry name" value="Vitellinogen_open_b-sht"/>
</dbReference>
<evidence type="ECO:0000256" key="6">
    <source>
        <dbReference type="PROSITE-ProRule" id="PRU00557"/>
    </source>
</evidence>
<dbReference type="OMA" id="AFMILFD"/>
<feature type="domain" description="Vitellogenin" evidence="8">
    <location>
        <begin position="24"/>
        <end position="662"/>
    </location>
</feature>
<dbReference type="PANTHER" id="PTHR23345">
    <property type="entry name" value="VITELLOGENIN-RELATED"/>
    <property type="match status" value="1"/>
</dbReference>
<keyword evidence="3" id="KW-0758">Storage protein</keyword>
<evidence type="ECO:0000313" key="9">
    <source>
        <dbReference type="Ensembl" id="ENSMMOP00000011516.1"/>
    </source>
</evidence>
<proteinExistence type="predicted"/>
<dbReference type="Proteomes" id="UP000261620">
    <property type="component" value="Unplaced"/>
</dbReference>
<dbReference type="PROSITE" id="PS51211">
    <property type="entry name" value="VITELLOGENIN"/>
    <property type="match status" value="1"/>
</dbReference>
<feature type="disulfide bond" evidence="6">
    <location>
        <begin position="162"/>
        <end position="188"/>
    </location>
</feature>
<dbReference type="Gene3D" id="2.20.80.10">
    <property type="entry name" value="Lipovitellin-phosvitin complex, chain A, domain 4"/>
    <property type="match status" value="1"/>
</dbReference>
<dbReference type="STRING" id="94237.ENSMMOP00000011516"/>
<dbReference type="PANTHER" id="PTHR23345:SF29">
    <property type="entry name" value="VITELLOGENIN 3, PHOSVITINLESS"/>
    <property type="match status" value="1"/>
</dbReference>
<keyword evidence="10" id="KW-1185">Reference proteome</keyword>
<reference evidence="9" key="1">
    <citation type="submission" date="2025-08" db="UniProtKB">
        <authorList>
            <consortium name="Ensembl"/>
        </authorList>
    </citation>
    <scope>IDENTIFICATION</scope>
</reference>
<evidence type="ECO:0000256" key="1">
    <source>
        <dbReference type="ARBA" id="ARBA00022553"/>
    </source>
</evidence>
<dbReference type="InterPro" id="IPR015819">
    <property type="entry name" value="Lipid_transp_b-sht_shell"/>
</dbReference>
<evidence type="ECO:0000256" key="4">
    <source>
        <dbReference type="ARBA" id="ARBA00023157"/>
    </source>
</evidence>
<keyword evidence="2 7" id="KW-0732">Signal</keyword>
<feature type="chain" id="PRO_5018752443" description="Vitellogenin domain-containing protein" evidence="7">
    <location>
        <begin position="16"/>
        <end position="1272"/>
    </location>
</feature>
<keyword evidence="5" id="KW-0325">Glycoprotein</keyword>
<dbReference type="GO" id="GO:0045735">
    <property type="term" value="F:nutrient reservoir activity"/>
    <property type="evidence" value="ECO:0007669"/>
    <property type="project" value="UniProtKB-KW"/>
</dbReference>
<protein>
    <recommendedName>
        <fullName evidence="8">Vitellogenin domain-containing protein</fullName>
    </recommendedName>
</protein>
<sequence length="1272" mass="142761">MRGLILCCLVALASKFYQYFELSLNPRKTYKYKYEGKVNFGLGMPNLAESGVRISCKVQIVGISARTFALQVSDLAFEEFNGFPGRNDFNVSPKLTERIAAHFVKPFVFDYTSGHVSNIRASAETSHTAVNIARGILSSFQVTVKTTQRVYELEEVGIHGKCQSNYATVENMETKDMTITQVVDVTGCKDKVAIYRGMAAAVLDNVAKQRGESVISTVKHVYTVKPTADGGLITRAHSQERQHFSPFNVKGGSFKMEATKEMVLLSVTDTERAVMFGPMESKGNLLYKFVSAQVNMPIMMQNLEDPLPKAIQLIKQLAEANKYQIDSATTEDTIKLYQLLRVMPYEGLEAMWKQFAGNEEHRRWFLDTCVEISDARILKFLERRFQAGDVSANEGVQALLIAMNHLQALPELVEMAQMFLTMPFSKSDTYLWRTVALTYGSLVYKHCAYYTPCPISAVQPLLNMAVESLRNGNEAEMVIALKALGNAGHPGSIKTIMRFLPGIAATPVDLPPRVLSAAVQSLRLTAARDPNSVQDITMRLFLQKNLPTEIRMLAFMILFETKPPIGLVTTITAHLQEEKDLHVVSFVFSYLRSFARSSTPENHFLSTACNVAMKILAPKFGRLSYHYSKAVRMDWFNDDFLIGTATEVIMLKSITNFFPTEIMMKGKFFFIGRILQLLEFGMRAEGIEELFGTNIPGFKGELSFSDFQALFSVLQNWETLASDKFAFTVYSRASGQEWLFADFNKEFIQKIIRAVSPSAGRESPLWDVIQNLQRGVSWHRTKPYLIIEARFFQATTLGLPLEISKYYETVNGITVNAKAAVNPPLTSRLGELLTSEISLETDGFIGFTKDFWVFYGINTELFQCGSEFKSKTPISIPWKFAAKINVREKKFELNFPPCKTEFELVSLSSNVYAVSRNTEGPPKVIPMLPSAMDSNEEVVHRDPAVVRPESDQILTPPTWHPRSKMCAESNIYGAALCVESELRRQYYHEEYPLYYFLGYTHMAFKVVPVETIKAVEKIHFEIHAGPSTHSKSTRQLLETLRRLSKEAALRVSQSSDSASSARASHLSPGDILMEGLDSIPAAVFSIKAFAMSSNQRPEGYNAVFYYTPEPHIRNAQLIVSQVGEDTNWKMCVDSILNARAQAKTHIRWGADCQSYEMTVRSETAHLPGSKPTVKTRVHWTRIPQAMVEMGRKIESYVPGVAFLLGFSQQYGRNAKQEVSASVVAASADSVDVKIKFPEYMVYRQALAFPLPPVSLPEFQYIRNSTTDSLGAA</sequence>
<keyword evidence="4 6" id="KW-1015">Disulfide bond</keyword>
<accession>A0A3Q3W578</accession>
<dbReference type="Gene3D" id="2.30.230.10">
    <property type="entry name" value="Lipovitellin, beta-sheet shell regions, chain A"/>
    <property type="match status" value="1"/>
</dbReference>
<dbReference type="AlphaFoldDB" id="A0A3Q3W578"/>
<evidence type="ECO:0000259" key="8">
    <source>
        <dbReference type="PROSITE" id="PS51211"/>
    </source>
</evidence>
<dbReference type="Pfam" id="PF01347">
    <property type="entry name" value="Vitellogenin_N"/>
    <property type="match status" value="1"/>
</dbReference>
<dbReference type="Gene3D" id="2.20.50.20">
    <property type="entry name" value="Lipovitellin. Chain A, domain 3"/>
    <property type="match status" value="1"/>
</dbReference>
<dbReference type="Gene3D" id="2.20.90.10">
    <property type="entry name" value="Vitellinogen, beta-sheet shell domain"/>
    <property type="match status" value="1"/>
</dbReference>
<evidence type="ECO:0000256" key="7">
    <source>
        <dbReference type="SAM" id="SignalP"/>
    </source>
</evidence>
<evidence type="ECO:0000256" key="3">
    <source>
        <dbReference type="ARBA" id="ARBA00022761"/>
    </source>
</evidence>
<reference evidence="9" key="2">
    <citation type="submission" date="2025-09" db="UniProtKB">
        <authorList>
            <consortium name="Ensembl"/>
        </authorList>
    </citation>
    <scope>IDENTIFICATION</scope>
</reference>
<dbReference type="InterPro" id="IPR037088">
    <property type="entry name" value="Vitellinogen_b-sht_shell_sf"/>
</dbReference>
<dbReference type="InterPro" id="IPR050733">
    <property type="entry name" value="Vitellogenin/Apolipophorin"/>
</dbReference>
<dbReference type="InterPro" id="IPR011030">
    <property type="entry name" value="Lipovitellin_superhlx_dom"/>
</dbReference>
<dbReference type="SMART" id="SM00638">
    <property type="entry name" value="LPD_N"/>
    <property type="match status" value="1"/>
</dbReference>